<dbReference type="AlphaFoldDB" id="A0AAE0M3E1"/>
<accession>A0AAE0M3E1</accession>
<feature type="compositionally biased region" description="Basic residues" evidence="1">
    <location>
        <begin position="1"/>
        <end position="11"/>
    </location>
</feature>
<name>A0AAE0M3E1_9PEZI</name>
<proteinExistence type="predicted"/>
<reference evidence="2" key="1">
    <citation type="journal article" date="2023" name="Mol. Phylogenet. Evol.">
        <title>Genome-scale phylogeny and comparative genomics of the fungal order Sordariales.</title>
        <authorList>
            <person name="Hensen N."/>
            <person name="Bonometti L."/>
            <person name="Westerberg I."/>
            <person name="Brannstrom I.O."/>
            <person name="Guillou S."/>
            <person name="Cros-Aarteil S."/>
            <person name="Calhoun S."/>
            <person name="Haridas S."/>
            <person name="Kuo A."/>
            <person name="Mondo S."/>
            <person name="Pangilinan J."/>
            <person name="Riley R."/>
            <person name="LaButti K."/>
            <person name="Andreopoulos B."/>
            <person name="Lipzen A."/>
            <person name="Chen C."/>
            <person name="Yan M."/>
            <person name="Daum C."/>
            <person name="Ng V."/>
            <person name="Clum A."/>
            <person name="Steindorff A."/>
            <person name="Ohm R.A."/>
            <person name="Martin F."/>
            <person name="Silar P."/>
            <person name="Natvig D.O."/>
            <person name="Lalanne C."/>
            <person name="Gautier V."/>
            <person name="Ament-Velasquez S.L."/>
            <person name="Kruys A."/>
            <person name="Hutchinson M.I."/>
            <person name="Powell A.J."/>
            <person name="Barry K."/>
            <person name="Miller A.N."/>
            <person name="Grigoriev I.V."/>
            <person name="Debuchy R."/>
            <person name="Gladieux P."/>
            <person name="Hiltunen Thoren M."/>
            <person name="Johannesson H."/>
        </authorList>
    </citation>
    <scope>NUCLEOTIDE SEQUENCE</scope>
    <source>
        <strain evidence="2">SMH4131-1</strain>
    </source>
</reference>
<sequence>MSDHRRGRARSTHYDDYDDDYYDERPPRHRSLGRQVLDKLGVGRHDDESDTADDPVDDRAVVRREPSLRHRGYHSRDRHTHHHTRRTHSESPTRHRRSRRDGDRRQDSSDRSPSPSRSRSRNRSRSRWGDSLEAAIDAAAIEALRLRNTPGSWAGAKGTRVVTAALSAAAIDAAMDHKKPESTTGKVMSALGGLLVNRVVNGPRRNASR</sequence>
<reference evidence="2" key="2">
    <citation type="submission" date="2023-06" db="EMBL/GenBank/DDBJ databases">
        <authorList>
            <consortium name="Lawrence Berkeley National Laboratory"/>
            <person name="Haridas S."/>
            <person name="Hensen N."/>
            <person name="Bonometti L."/>
            <person name="Westerberg I."/>
            <person name="Brannstrom I.O."/>
            <person name="Guillou S."/>
            <person name="Cros-Aarteil S."/>
            <person name="Calhoun S."/>
            <person name="Kuo A."/>
            <person name="Mondo S."/>
            <person name="Pangilinan J."/>
            <person name="Riley R."/>
            <person name="Labutti K."/>
            <person name="Andreopoulos B."/>
            <person name="Lipzen A."/>
            <person name="Chen C."/>
            <person name="Yanf M."/>
            <person name="Daum C."/>
            <person name="Ng V."/>
            <person name="Clum A."/>
            <person name="Steindorff A."/>
            <person name="Ohm R."/>
            <person name="Martin F."/>
            <person name="Silar P."/>
            <person name="Natvig D."/>
            <person name="Lalanne C."/>
            <person name="Gautier V."/>
            <person name="Ament-Velasquez S.L."/>
            <person name="Kruys A."/>
            <person name="Hutchinson M.I."/>
            <person name="Powell A.J."/>
            <person name="Barry K."/>
            <person name="Miller A.N."/>
            <person name="Grigoriev I.V."/>
            <person name="Debuchy R."/>
            <person name="Gladieux P."/>
            <person name="Thoren M.H."/>
            <person name="Johannesson H."/>
        </authorList>
    </citation>
    <scope>NUCLEOTIDE SEQUENCE</scope>
    <source>
        <strain evidence="2">SMH4131-1</strain>
    </source>
</reference>
<evidence type="ECO:0000256" key="1">
    <source>
        <dbReference type="SAM" id="MobiDB-lite"/>
    </source>
</evidence>
<dbReference type="Proteomes" id="UP001286456">
    <property type="component" value="Unassembled WGS sequence"/>
</dbReference>
<organism evidence="2 3">
    <name type="scientific">Cercophora scortea</name>
    <dbReference type="NCBI Taxonomy" id="314031"/>
    <lineage>
        <taxon>Eukaryota</taxon>
        <taxon>Fungi</taxon>
        <taxon>Dikarya</taxon>
        <taxon>Ascomycota</taxon>
        <taxon>Pezizomycotina</taxon>
        <taxon>Sordariomycetes</taxon>
        <taxon>Sordariomycetidae</taxon>
        <taxon>Sordariales</taxon>
        <taxon>Lasiosphaeriaceae</taxon>
        <taxon>Cercophora</taxon>
    </lineage>
</organism>
<feature type="compositionally biased region" description="Basic residues" evidence="1">
    <location>
        <begin position="69"/>
        <end position="86"/>
    </location>
</feature>
<keyword evidence="3" id="KW-1185">Reference proteome</keyword>
<protein>
    <submittedName>
        <fullName evidence="2">Uncharacterized protein</fullName>
    </submittedName>
</protein>
<feature type="compositionally biased region" description="Basic and acidic residues" evidence="1">
    <location>
        <begin position="100"/>
        <end position="110"/>
    </location>
</feature>
<evidence type="ECO:0000313" key="2">
    <source>
        <dbReference type="EMBL" id="KAK3317615.1"/>
    </source>
</evidence>
<comment type="caution">
    <text evidence="2">The sequence shown here is derived from an EMBL/GenBank/DDBJ whole genome shotgun (WGS) entry which is preliminary data.</text>
</comment>
<evidence type="ECO:0000313" key="3">
    <source>
        <dbReference type="Proteomes" id="UP001286456"/>
    </source>
</evidence>
<dbReference type="EMBL" id="JAUEPO010000007">
    <property type="protein sequence ID" value="KAK3317615.1"/>
    <property type="molecule type" value="Genomic_DNA"/>
</dbReference>
<feature type="region of interest" description="Disordered" evidence="1">
    <location>
        <begin position="1"/>
        <end position="128"/>
    </location>
</feature>
<gene>
    <name evidence="2" type="ORF">B0T19DRAFT_295056</name>
</gene>
<feature type="compositionally biased region" description="Basic and acidic residues" evidence="1">
    <location>
        <begin position="57"/>
        <end position="68"/>
    </location>
</feature>